<keyword evidence="3 5" id="KW-1133">Transmembrane helix</keyword>
<evidence type="ECO:0000256" key="2">
    <source>
        <dbReference type="ARBA" id="ARBA00022692"/>
    </source>
</evidence>
<evidence type="ECO:0000256" key="5">
    <source>
        <dbReference type="SAM" id="Phobius"/>
    </source>
</evidence>
<dbReference type="Pfam" id="PF07690">
    <property type="entry name" value="MFS_1"/>
    <property type="match status" value="1"/>
</dbReference>
<feature type="transmembrane region" description="Helical" evidence="5">
    <location>
        <begin position="289"/>
        <end position="312"/>
    </location>
</feature>
<feature type="transmembrane region" description="Helical" evidence="5">
    <location>
        <begin position="20"/>
        <end position="39"/>
    </location>
</feature>
<dbReference type="SUPFAM" id="SSF103473">
    <property type="entry name" value="MFS general substrate transporter"/>
    <property type="match status" value="1"/>
</dbReference>
<evidence type="ECO:0000313" key="8">
    <source>
        <dbReference type="Proteomes" id="UP001519295"/>
    </source>
</evidence>
<dbReference type="Gene3D" id="1.20.1250.20">
    <property type="entry name" value="MFS general substrate transporter like domains"/>
    <property type="match status" value="2"/>
</dbReference>
<name>A0ABS4VM62_9PSEU</name>
<feature type="transmembrane region" description="Helical" evidence="5">
    <location>
        <begin position="86"/>
        <end position="105"/>
    </location>
</feature>
<proteinExistence type="predicted"/>
<dbReference type="InterPro" id="IPR020846">
    <property type="entry name" value="MFS_dom"/>
</dbReference>
<comment type="caution">
    <text evidence="7">The sequence shown here is derived from an EMBL/GenBank/DDBJ whole genome shotgun (WGS) entry which is preliminary data.</text>
</comment>
<dbReference type="PROSITE" id="PS50850">
    <property type="entry name" value="MFS"/>
    <property type="match status" value="1"/>
</dbReference>
<evidence type="ECO:0000313" key="7">
    <source>
        <dbReference type="EMBL" id="MBP2365015.1"/>
    </source>
</evidence>
<gene>
    <name evidence="7" type="ORF">JOF36_000711</name>
</gene>
<dbReference type="Proteomes" id="UP001519295">
    <property type="component" value="Unassembled WGS sequence"/>
</dbReference>
<evidence type="ECO:0000259" key="6">
    <source>
        <dbReference type="PROSITE" id="PS50850"/>
    </source>
</evidence>
<feature type="transmembrane region" description="Helical" evidence="5">
    <location>
        <begin position="176"/>
        <end position="196"/>
    </location>
</feature>
<feature type="transmembrane region" description="Helical" evidence="5">
    <location>
        <begin position="217"/>
        <end position="236"/>
    </location>
</feature>
<reference evidence="7 8" key="1">
    <citation type="submission" date="2021-03" db="EMBL/GenBank/DDBJ databases">
        <title>Sequencing the genomes of 1000 actinobacteria strains.</title>
        <authorList>
            <person name="Klenk H.-P."/>
        </authorList>
    </citation>
    <scope>NUCLEOTIDE SEQUENCE [LARGE SCALE GENOMIC DNA]</scope>
    <source>
        <strain evidence="7 8">DSM 45256</strain>
    </source>
</reference>
<comment type="subcellular location">
    <subcellularLocation>
        <location evidence="1">Cell membrane</location>
        <topology evidence="1">Multi-pass membrane protein</topology>
    </subcellularLocation>
</comment>
<evidence type="ECO:0000256" key="4">
    <source>
        <dbReference type="ARBA" id="ARBA00023136"/>
    </source>
</evidence>
<accession>A0ABS4VM62</accession>
<feature type="transmembrane region" description="Helical" evidence="5">
    <location>
        <begin position="371"/>
        <end position="390"/>
    </location>
</feature>
<feature type="transmembrane region" description="Helical" evidence="5">
    <location>
        <begin position="154"/>
        <end position="170"/>
    </location>
</feature>
<evidence type="ECO:0000256" key="1">
    <source>
        <dbReference type="ARBA" id="ARBA00004651"/>
    </source>
</evidence>
<feature type="domain" description="Major facilitator superfamily (MFS) profile" evidence="6">
    <location>
        <begin position="18"/>
        <end position="399"/>
    </location>
</feature>
<dbReference type="RefSeq" id="WP_307862197.1">
    <property type="nucleotide sequence ID" value="NZ_JAGINU010000001.1"/>
</dbReference>
<keyword evidence="2 5" id="KW-0812">Transmembrane</keyword>
<organism evidence="7 8">
    <name type="scientific">Pseudonocardia parietis</name>
    <dbReference type="NCBI Taxonomy" id="570936"/>
    <lineage>
        <taxon>Bacteria</taxon>
        <taxon>Bacillati</taxon>
        <taxon>Actinomycetota</taxon>
        <taxon>Actinomycetes</taxon>
        <taxon>Pseudonocardiales</taxon>
        <taxon>Pseudonocardiaceae</taxon>
        <taxon>Pseudonocardia</taxon>
    </lineage>
</organism>
<dbReference type="EMBL" id="JAGINU010000001">
    <property type="protein sequence ID" value="MBP2365015.1"/>
    <property type="molecule type" value="Genomic_DNA"/>
</dbReference>
<sequence length="407" mass="40750">MRVLTRPTTSDVVRNRRRWVVLGVGVLAQTAACSFVYGMPFLVPLLRDAGGLSLAGAGAYVGAPTAGLLLTLIAWGAVADRTGERLVIAAGLTVCAVAVAGTALLPGQAVMALLVLGGAGAASVFAASGRMVMGWFGAHERGTAMGIRQTAQPLGVALAGLTLPSLGAAVGPWTALLLPAGLCLVSAVLVLALAPDPPRVPRAAGAAPERSPYRTPVLWRVHGASALLVVPQFAVASFGTEYLVREQGWGVAAAGAFVAAGQVAGAAGRIGSGWWSDRVGSRLRPMRQIAVAAAVVLLLFGLGDAVAGWLAVTMLAVGTVVTVADNGLAFTSTAELAGRAWSGRALGIQNTGQNAIASAVPVALGALVGTAGYGAGFAAAALAPLIAVMVTPVRAEPAAREAAEARR</sequence>
<dbReference type="InterPro" id="IPR011701">
    <property type="entry name" value="MFS"/>
</dbReference>
<feature type="transmembrane region" description="Helical" evidence="5">
    <location>
        <begin position="59"/>
        <end position="79"/>
    </location>
</feature>
<protein>
    <submittedName>
        <fullName evidence="7">Sugar phosphate permease</fullName>
    </submittedName>
</protein>
<evidence type="ECO:0000256" key="3">
    <source>
        <dbReference type="ARBA" id="ARBA00022989"/>
    </source>
</evidence>
<dbReference type="InterPro" id="IPR036259">
    <property type="entry name" value="MFS_trans_sf"/>
</dbReference>
<keyword evidence="8" id="KW-1185">Reference proteome</keyword>
<keyword evidence="4 5" id="KW-0472">Membrane</keyword>
<dbReference type="PANTHER" id="PTHR23527:SF1">
    <property type="entry name" value="BLL3282 PROTEIN"/>
    <property type="match status" value="1"/>
</dbReference>
<dbReference type="InterPro" id="IPR052952">
    <property type="entry name" value="MFS-Transporter"/>
</dbReference>
<feature type="transmembrane region" description="Helical" evidence="5">
    <location>
        <begin position="111"/>
        <end position="133"/>
    </location>
</feature>
<dbReference type="PANTHER" id="PTHR23527">
    <property type="entry name" value="BLL3282 PROTEIN"/>
    <property type="match status" value="1"/>
</dbReference>
<feature type="transmembrane region" description="Helical" evidence="5">
    <location>
        <begin position="248"/>
        <end position="268"/>
    </location>
</feature>